<feature type="compositionally biased region" description="Polar residues" evidence="1">
    <location>
        <begin position="169"/>
        <end position="180"/>
    </location>
</feature>
<evidence type="ECO:0000256" key="1">
    <source>
        <dbReference type="SAM" id="MobiDB-lite"/>
    </source>
</evidence>
<feature type="domain" description="WLM" evidence="2">
    <location>
        <begin position="196"/>
        <end position="483"/>
    </location>
</feature>
<name>A0ABD3RZZ1_9STRA</name>
<feature type="region of interest" description="Disordered" evidence="1">
    <location>
        <begin position="143"/>
        <end position="180"/>
    </location>
</feature>
<accession>A0ABD3RZZ1</accession>
<proteinExistence type="predicted"/>
<evidence type="ECO:0000259" key="2">
    <source>
        <dbReference type="PROSITE" id="PS51397"/>
    </source>
</evidence>
<dbReference type="InterPro" id="IPR013536">
    <property type="entry name" value="WLM_dom"/>
</dbReference>
<feature type="region of interest" description="Disordered" evidence="1">
    <location>
        <begin position="438"/>
        <end position="490"/>
    </location>
</feature>
<organism evidence="3 4">
    <name type="scientific">Cyclostephanos tholiformis</name>
    <dbReference type="NCBI Taxonomy" id="382380"/>
    <lineage>
        <taxon>Eukaryota</taxon>
        <taxon>Sar</taxon>
        <taxon>Stramenopiles</taxon>
        <taxon>Ochrophyta</taxon>
        <taxon>Bacillariophyta</taxon>
        <taxon>Coscinodiscophyceae</taxon>
        <taxon>Thalassiosirophycidae</taxon>
        <taxon>Stephanodiscales</taxon>
        <taxon>Stephanodiscaceae</taxon>
        <taxon>Cyclostephanos</taxon>
    </lineage>
</organism>
<sequence>MEEDPHTASKRIFGEVEEKEEDASFSVKFSHRGKSVIVNGISRSITPSDLLLAARTSHGIRTKDGNDDDDHDDGHGEEKNDDVVLLRLIYKGKTIAREVGLHGDVDDDDHPAFPPGTNAPRGGGIANVMIVGSATTESKVREINSSRSDPLIRGFDDGSSRAMGGRGRTASSIPMSSTTSHLWWGPHHSKQDESYKFCRLRECTDASFGSRPGASTPHAFEARRLLEKLATDPGMVTILKSRELVVGTLGEMDPIDDRIMQRVQSGGGGCLLGYNTNRGLRIDVKLRTDDLSGFRPYRELASTLIHELSHNWVSEHDVLFWTNYGQMRVEYLWRHARLMRGGVYVGGKRTASLAGISDMILPRDADEGINATSSSRGRGGGSSNDAMGDDNARTMNGICRSVIEELATEMAQHRIPAQLVAPAVLAFGGELMAETANDDTDITTGGYLLGTDSSSSSSPDRVDPTVGTSARERALAAAERRAREAKKDKS</sequence>
<dbReference type="PROSITE" id="PS51397">
    <property type="entry name" value="WLM"/>
    <property type="match status" value="1"/>
</dbReference>
<dbReference type="AlphaFoldDB" id="A0ABD3RZZ1"/>
<dbReference type="EMBL" id="JALLPB020000092">
    <property type="protein sequence ID" value="KAL3817776.1"/>
    <property type="molecule type" value="Genomic_DNA"/>
</dbReference>
<keyword evidence="4" id="KW-1185">Reference proteome</keyword>
<comment type="caution">
    <text evidence="3">The sequence shown here is derived from an EMBL/GenBank/DDBJ whole genome shotgun (WGS) entry which is preliminary data.</text>
</comment>
<dbReference type="PANTHER" id="PTHR47795">
    <property type="entry name" value="UBIQUITIN AND WLM DOMAIN-CONTAINING METALLOPROTEASE SPCC1442.07C"/>
    <property type="match status" value="1"/>
</dbReference>
<dbReference type="Pfam" id="PF08325">
    <property type="entry name" value="WLM"/>
    <property type="match status" value="1"/>
</dbReference>
<evidence type="ECO:0000313" key="4">
    <source>
        <dbReference type="Proteomes" id="UP001530377"/>
    </source>
</evidence>
<gene>
    <name evidence="3" type="ORF">ACHAXA_002420</name>
</gene>
<protein>
    <recommendedName>
        <fullName evidence="2">WLM domain-containing protein</fullName>
    </recommendedName>
</protein>
<evidence type="ECO:0000313" key="3">
    <source>
        <dbReference type="EMBL" id="KAL3817776.1"/>
    </source>
</evidence>
<reference evidence="3 4" key="1">
    <citation type="submission" date="2024-10" db="EMBL/GenBank/DDBJ databases">
        <title>Updated reference genomes for cyclostephanoid diatoms.</title>
        <authorList>
            <person name="Roberts W.R."/>
            <person name="Alverson A.J."/>
        </authorList>
    </citation>
    <scope>NUCLEOTIDE SEQUENCE [LARGE SCALE GENOMIC DNA]</scope>
    <source>
        <strain evidence="3 4">AJA228-03</strain>
    </source>
</reference>
<feature type="compositionally biased region" description="Basic and acidic residues" evidence="1">
    <location>
        <begin position="470"/>
        <end position="490"/>
    </location>
</feature>
<feature type="region of interest" description="Disordered" evidence="1">
    <location>
        <begin position="367"/>
        <end position="391"/>
    </location>
</feature>
<dbReference type="PANTHER" id="PTHR47795:SF1">
    <property type="entry name" value="DNA-DEPENDENT METALLOPROTEASE WSS1 HOMOLOG 2"/>
    <property type="match status" value="1"/>
</dbReference>
<dbReference type="Proteomes" id="UP001530377">
    <property type="component" value="Unassembled WGS sequence"/>
</dbReference>